<comment type="similarity">
    <text evidence="1">Belongs to the UDP-glycosyltransferase family.</text>
</comment>
<evidence type="ECO:0000313" key="2">
    <source>
        <dbReference type="EMBL" id="KAK6945750.1"/>
    </source>
</evidence>
<dbReference type="PANTHER" id="PTHR11926:SF1283">
    <property type="entry name" value="GLYCOSYLTRANSFERASE"/>
    <property type="match status" value="1"/>
</dbReference>
<evidence type="ECO:0000313" key="3">
    <source>
        <dbReference type="Proteomes" id="UP001370490"/>
    </source>
</evidence>
<dbReference type="Gene3D" id="3.40.50.2000">
    <property type="entry name" value="Glycogen Phosphorylase B"/>
    <property type="match status" value="1"/>
</dbReference>
<dbReference type="EMBL" id="JBAMMX010000002">
    <property type="protein sequence ID" value="KAK6945750.1"/>
    <property type="molecule type" value="Genomic_DNA"/>
</dbReference>
<dbReference type="GO" id="GO:0080043">
    <property type="term" value="F:quercetin 3-O-glucosyltransferase activity"/>
    <property type="evidence" value="ECO:0007669"/>
    <property type="project" value="TreeGrafter"/>
</dbReference>
<organism evidence="2 3">
    <name type="scientific">Dillenia turbinata</name>
    <dbReference type="NCBI Taxonomy" id="194707"/>
    <lineage>
        <taxon>Eukaryota</taxon>
        <taxon>Viridiplantae</taxon>
        <taxon>Streptophyta</taxon>
        <taxon>Embryophyta</taxon>
        <taxon>Tracheophyta</taxon>
        <taxon>Spermatophyta</taxon>
        <taxon>Magnoliopsida</taxon>
        <taxon>eudicotyledons</taxon>
        <taxon>Gunneridae</taxon>
        <taxon>Pentapetalae</taxon>
        <taxon>Dilleniales</taxon>
        <taxon>Dilleniaceae</taxon>
        <taxon>Dillenia</taxon>
    </lineage>
</organism>
<name>A0AAN8ZUI9_9MAGN</name>
<keyword evidence="3" id="KW-1185">Reference proteome</keyword>
<dbReference type="Proteomes" id="UP001370490">
    <property type="component" value="Unassembled WGS sequence"/>
</dbReference>
<comment type="caution">
    <text evidence="2">The sequence shown here is derived from an EMBL/GenBank/DDBJ whole genome shotgun (WGS) entry which is preliminary data.</text>
</comment>
<dbReference type="AlphaFoldDB" id="A0AAN8ZUI9"/>
<dbReference type="GO" id="GO:0080044">
    <property type="term" value="F:quercetin 7-O-glucosyltransferase activity"/>
    <property type="evidence" value="ECO:0007669"/>
    <property type="project" value="TreeGrafter"/>
</dbReference>
<dbReference type="SUPFAM" id="SSF53756">
    <property type="entry name" value="UDP-Glycosyltransferase/glycogen phosphorylase"/>
    <property type="match status" value="1"/>
</dbReference>
<accession>A0AAN8ZUI9</accession>
<sequence length="170" mass="18887">MGSMKPHVVCFPNQFQGHINPMLKLAQLLHHRGFHITFVHTESNLQRLIDSKALDSVNGVNSFQFAAISDGLPPTRTRSMLDFPALAISMPIHGLKSFRDLILRLNNSPNNPPVTIIISDMGFTLKVAEEFGIPELLFYTHGACGVLGYLQFEELIKRGYFPLKGVVLGS</sequence>
<gene>
    <name evidence="2" type="ORF">RJ641_013294</name>
</gene>
<protein>
    <submittedName>
        <fullName evidence="2">Uncharacterized protein</fullName>
    </submittedName>
</protein>
<evidence type="ECO:0000256" key="1">
    <source>
        <dbReference type="ARBA" id="ARBA00009995"/>
    </source>
</evidence>
<reference evidence="2 3" key="1">
    <citation type="submission" date="2023-12" db="EMBL/GenBank/DDBJ databases">
        <title>A high-quality genome assembly for Dillenia turbinata (Dilleniales).</title>
        <authorList>
            <person name="Chanderbali A."/>
        </authorList>
    </citation>
    <scope>NUCLEOTIDE SEQUENCE [LARGE SCALE GENOMIC DNA]</scope>
    <source>
        <strain evidence="2">LSX21</strain>
        <tissue evidence="2">Leaf</tissue>
    </source>
</reference>
<proteinExistence type="inferred from homology"/>
<dbReference type="PANTHER" id="PTHR11926">
    <property type="entry name" value="GLUCOSYL/GLUCURONOSYL TRANSFERASES"/>
    <property type="match status" value="1"/>
</dbReference>